<evidence type="ECO:0000259" key="1">
    <source>
        <dbReference type="PROSITE" id="PS50097"/>
    </source>
</evidence>
<dbReference type="EMBL" id="JACYCC010000036">
    <property type="protein sequence ID" value="KAF8681650.1"/>
    <property type="molecule type" value="Genomic_DNA"/>
</dbReference>
<dbReference type="Gene3D" id="3.30.710.10">
    <property type="entry name" value="Potassium Channel Kv1.1, Chain A"/>
    <property type="match status" value="1"/>
</dbReference>
<sequence>MQPLFKPPSGGDLTLRSKDGIEFVVHSTILKIASSIFSDMFTASTVKDTVQLTENASDVSYLLRFIYPNRLPVTISLDELPICLLITQKYDVGGALEVIDELVAMDGSPHKPLSSDPIRTYQLAVQFNLTKTKSAVAPLVTAAIGKTNFCDLGKLQEYVRTYPSLKLIRMMNLQAMRSKALFDILFHFKSRPMLPEDADFFYDLSCGKCWPQSRHDDVTKGHLRCPTTWVLSWTRLVYDTLLISSIDTSRFLFESTILQKLTNDDSVCRQCLSRLENSESYRLRFEAWARGVKRSLETQLERLELLYTI</sequence>
<gene>
    <name evidence="2" type="ORF">RHS04_03580</name>
</gene>
<dbReference type="Proteomes" id="UP000650582">
    <property type="component" value="Unassembled WGS sequence"/>
</dbReference>
<dbReference type="PROSITE" id="PS50097">
    <property type="entry name" value="BTB"/>
    <property type="match status" value="1"/>
</dbReference>
<dbReference type="SUPFAM" id="SSF54695">
    <property type="entry name" value="POZ domain"/>
    <property type="match status" value="1"/>
</dbReference>
<dbReference type="Pfam" id="PF00651">
    <property type="entry name" value="BTB"/>
    <property type="match status" value="1"/>
</dbReference>
<dbReference type="InterPro" id="IPR000210">
    <property type="entry name" value="BTB/POZ_dom"/>
</dbReference>
<dbReference type="CDD" id="cd18186">
    <property type="entry name" value="BTB_POZ_ZBTB_KLHL-like"/>
    <property type="match status" value="1"/>
</dbReference>
<dbReference type="InterPro" id="IPR011333">
    <property type="entry name" value="SKP1/BTB/POZ_sf"/>
</dbReference>
<evidence type="ECO:0000313" key="3">
    <source>
        <dbReference type="Proteomes" id="UP000650582"/>
    </source>
</evidence>
<reference evidence="2" key="1">
    <citation type="submission" date="2020-09" db="EMBL/GenBank/DDBJ databases">
        <title>Comparative genome analyses of four rice-infecting Rhizoctonia solani isolates reveal extensive enrichment of homogalacturonan modification genes.</title>
        <authorList>
            <person name="Lee D.-Y."/>
            <person name="Jeon J."/>
            <person name="Kim K.-T."/>
            <person name="Cheong K."/>
            <person name="Song H."/>
            <person name="Choi G."/>
            <person name="Ko J."/>
            <person name="Opiyo S.O."/>
            <person name="Zuo S."/>
            <person name="Madhav S."/>
            <person name="Lee Y.-H."/>
            <person name="Wang G.-L."/>
        </authorList>
    </citation>
    <scope>NUCLEOTIDE SEQUENCE</scope>
    <source>
        <strain evidence="2">AG1-IA YN-7</strain>
    </source>
</reference>
<feature type="domain" description="BTB" evidence="1">
    <location>
        <begin position="11"/>
        <end position="75"/>
    </location>
</feature>
<organism evidence="2 3">
    <name type="scientific">Rhizoctonia solani</name>
    <dbReference type="NCBI Taxonomy" id="456999"/>
    <lineage>
        <taxon>Eukaryota</taxon>
        <taxon>Fungi</taxon>
        <taxon>Dikarya</taxon>
        <taxon>Basidiomycota</taxon>
        <taxon>Agaricomycotina</taxon>
        <taxon>Agaricomycetes</taxon>
        <taxon>Cantharellales</taxon>
        <taxon>Ceratobasidiaceae</taxon>
        <taxon>Rhizoctonia</taxon>
    </lineage>
</organism>
<accession>A0A8H7HCA4</accession>
<proteinExistence type="predicted"/>
<dbReference type="AlphaFoldDB" id="A0A8H7HCA4"/>
<protein>
    <submittedName>
        <fullName evidence="2">Broad-Complex, Tramtrack and Bric a brac</fullName>
    </submittedName>
</protein>
<comment type="caution">
    <text evidence="2">The sequence shown here is derived from an EMBL/GenBank/DDBJ whole genome shotgun (WGS) entry which is preliminary data.</text>
</comment>
<evidence type="ECO:0000313" key="2">
    <source>
        <dbReference type="EMBL" id="KAF8681650.1"/>
    </source>
</evidence>
<name>A0A8H7HCA4_9AGAM</name>
<dbReference type="SMART" id="SM00225">
    <property type="entry name" value="BTB"/>
    <property type="match status" value="1"/>
</dbReference>